<evidence type="ECO:0008006" key="7">
    <source>
        <dbReference type="Google" id="ProtNLM"/>
    </source>
</evidence>
<evidence type="ECO:0000256" key="1">
    <source>
        <dbReference type="ARBA" id="ARBA00022723"/>
    </source>
</evidence>
<comment type="caution">
    <text evidence="4">Lacks conserved residue(s) required for the propagation of feature annotation.</text>
</comment>
<keyword evidence="2" id="KW-0378">Hydrolase</keyword>
<dbReference type="PANTHER" id="PTHR10819:SF3">
    <property type="entry name" value="PHOSPHOTRIESTERASE-RELATED PROTEIN"/>
    <property type="match status" value="1"/>
</dbReference>
<dbReference type="GO" id="GO:0008270">
    <property type="term" value="F:zinc ion binding"/>
    <property type="evidence" value="ECO:0007669"/>
    <property type="project" value="InterPro"/>
</dbReference>
<dbReference type="InterPro" id="IPR017947">
    <property type="entry name" value="AryldialkylPase_Zn-BS"/>
</dbReference>
<evidence type="ECO:0000256" key="3">
    <source>
        <dbReference type="PIRSR" id="PIRSR601559-52"/>
    </source>
</evidence>
<dbReference type="PROSITE" id="PS01322">
    <property type="entry name" value="PHOSPHOTRIESTERASE_1"/>
    <property type="match status" value="1"/>
</dbReference>
<comment type="similarity">
    <text evidence="4">Belongs to the metallo-dependent hydrolases superfamily. Phosphotriesterase family.</text>
</comment>
<feature type="binding site" evidence="3">
    <location>
        <position position="193"/>
    </location>
    <ligand>
        <name>a divalent metal cation</name>
        <dbReference type="ChEBI" id="CHEBI:60240"/>
        <label>2</label>
    </ligand>
</feature>
<dbReference type="GeneID" id="93164711"/>
<sequence>MKLIDGYTLMHEHVTIDLSGVKKDEDCRLDCFEETVKEFKSLYGYGVRNILEVTNLGMGRNVEYIKRVSEQTGINIIVSTGFYKEPFLPDCVYGKPAEELAQLMERELTQGIDGSWEPVPGDTGMCASVIGEFGTSKQQMTDMEKKVFDAMAAAAVKTGVPVTTHTTLGTMGAEQADYLMERGVKPEKIIIGHMDLSQNIETILSVLRRGVNVGFDTVGKLNYCPDTFRAEALKRIHEEGMLSQVVLSMDITRKSHLKYRGGIGYAYMFQSFLPLLSESGFTQAQIDMLLRENPRRILLGAGC</sequence>
<comment type="caution">
    <text evidence="5">The sequence shown here is derived from an EMBL/GenBank/DDBJ whole genome shotgun (WGS) entry which is preliminary data.</text>
</comment>
<accession>A0A0J9CE03</accession>
<feature type="binding site" evidence="3">
    <location>
        <position position="165"/>
    </location>
    <ligand>
        <name>a divalent metal cation</name>
        <dbReference type="ChEBI" id="CHEBI:60240"/>
        <label>2</label>
    </ligand>
</feature>
<name>A0A0J9CE03_9FIRM</name>
<dbReference type="Proteomes" id="UP000037392">
    <property type="component" value="Unassembled WGS sequence"/>
</dbReference>
<dbReference type="GO" id="GO:0016788">
    <property type="term" value="F:hydrolase activity, acting on ester bonds"/>
    <property type="evidence" value="ECO:0007669"/>
    <property type="project" value="InterPro"/>
</dbReference>
<keyword evidence="1 3" id="KW-0479">Metal-binding</keyword>
<feature type="binding site" evidence="3">
    <location>
        <position position="250"/>
    </location>
    <ligand>
        <name>a divalent metal cation</name>
        <dbReference type="ChEBI" id="CHEBI:60240"/>
        <label>1</label>
    </ligand>
</feature>
<feature type="binding site" evidence="3">
    <location>
        <position position="13"/>
    </location>
    <ligand>
        <name>a divalent metal cation</name>
        <dbReference type="ChEBI" id="CHEBI:60240"/>
        <label>1</label>
    </ligand>
</feature>
<dbReference type="EMBL" id="ADLK01000008">
    <property type="protein sequence ID" value="KMW22729.1"/>
    <property type="molecule type" value="Genomic_DNA"/>
</dbReference>
<comment type="cofactor">
    <cofactor evidence="3">
        <name>a divalent metal cation</name>
        <dbReference type="ChEBI" id="CHEBI:60240"/>
    </cofactor>
    <text evidence="3">Binds 2 divalent metal cations per subunit.</text>
</comment>
<dbReference type="PATRIC" id="fig|742734.4.peg.1358"/>
<evidence type="ECO:0000313" key="6">
    <source>
        <dbReference type="Proteomes" id="UP000037392"/>
    </source>
</evidence>
<gene>
    <name evidence="5" type="ORF">HMPREF9470_01264</name>
</gene>
<dbReference type="Gene3D" id="3.20.20.140">
    <property type="entry name" value="Metal-dependent hydrolases"/>
    <property type="match status" value="1"/>
</dbReference>
<organism evidence="5 6">
    <name type="scientific">[Clostridium] citroniae WAL-19142</name>
    <dbReference type="NCBI Taxonomy" id="742734"/>
    <lineage>
        <taxon>Bacteria</taxon>
        <taxon>Bacillati</taxon>
        <taxon>Bacillota</taxon>
        <taxon>Clostridia</taxon>
        <taxon>Lachnospirales</taxon>
        <taxon>Lachnospiraceae</taxon>
        <taxon>Enterocloster</taxon>
    </lineage>
</organism>
<dbReference type="AlphaFoldDB" id="A0A0J9CE03"/>
<feature type="binding site" evidence="3">
    <location>
        <position position="11"/>
    </location>
    <ligand>
        <name>a divalent metal cation</name>
        <dbReference type="ChEBI" id="CHEBI:60240"/>
        <label>1</label>
    </ligand>
</feature>
<dbReference type="InterPro" id="IPR001559">
    <property type="entry name" value="Phosphotriesterase"/>
</dbReference>
<evidence type="ECO:0000256" key="2">
    <source>
        <dbReference type="ARBA" id="ARBA00022801"/>
    </source>
</evidence>
<feature type="binding site" evidence="3">
    <location>
        <position position="132"/>
    </location>
    <ligand>
        <name>a divalent metal cation</name>
        <dbReference type="ChEBI" id="CHEBI:60240"/>
        <label>1</label>
    </ligand>
</feature>
<protein>
    <recommendedName>
        <fullName evidence="7">Phosphotriesterase</fullName>
    </recommendedName>
</protein>
<dbReference type="OrthoDB" id="105927at2"/>
<dbReference type="InterPro" id="IPR032466">
    <property type="entry name" value="Metal_Hydrolase"/>
</dbReference>
<dbReference type="SUPFAM" id="SSF51556">
    <property type="entry name" value="Metallo-dependent hydrolases"/>
    <property type="match status" value="1"/>
</dbReference>
<evidence type="ECO:0000256" key="4">
    <source>
        <dbReference type="PROSITE-ProRule" id="PRU00679"/>
    </source>
</evidence>
<evidence type="ECO:0000313" key="5">
    <source>
        <dbReference type="EMBL" id="KMW22729.1"/>
    </source>
</evidence>
<dbReference type="PANTHER" id="PTHR10819">
    <property type="entry name" value="PHOSPHOTRIESTERASE-RELATED"/>
    <property type="match status" value="1"/>
</dbReference>
<dbReference type="PROSITE" id="PS51347">
    <property type="entry name" value="PHOSPHOTRIESTERASE_2"/>
    <property type="match status" value="1"/>
</dbReference>
<dbReference type="PIRSF" id="PIRSF016839">
    <property type="entry name" value="PhP"/>
    <property type="match status" value="1"/>
</dbReference>
<dbReference type="RefSeq" id="WP_045092066.1">
    <property type="nucleotide sequence ID" value="NZ_KQ235876.1"/>
</dbReference>
<dbReference type="Pfam" id="PF02126">
    <property type="entry name" value="PTE"/>
    <property type="match status" value="1"/>
</dbReference>
<feature type="binding site" evidence="3">
    <location>
        <position position="132"/>
    </location>
    <ligand>
        <name>a divalent metal cation</name>
        <dbReference type="ChEBI" id="CHEBI:60240"/>
        <label>2</label>
    </ligand>
</feature>
<proteinExistence type="inferred from homology"/>
<reference evidence="5 6" key="1">
    <citation type="submission" date="2011-04" db="EMBL/GenBank/DDBJ databases">
        <title>The Genome Sequence of Clostridium citroniae WAL-19142.</title>
        <authorList>
            <consortium name="The Broad Institute Genome Sequencing Platform"/>
            <person name="Earl A."/>
            <person name="Ward D."/>
            <person name="Feldgarden M."/>
            <person name="Gevers D."/>
            <person name="Warren Y.A."/>
            <person name="Tyrrell K.L."/>
            <person name="Citron D.M."/>
            <person name="Goldstein E.J."/>
            <person name="Daigneault M."/>
            <person name="Allen-Vercoe E."/>
            <person name="Young S.K."/>
            <person name="Zeng Q."/>
            <person name="Gargeya S."/>
            <person name="Fitzgerald M."/>
            <person name="Haas B."/>
            <person name="Abouelleil A."/>
            <person name="Alvarado L."/>
            <person name="Arachchi H.M."/>
            <person name="Berlin A."/>
            <person name="Brown A."/>
            <person name="Chapman S.B."/>
            <person name="Chen Z."/>
            <person name="Dunbar C."/>
            <person name="Freedman E."/>
            <person name="Gearin G."/>
            <person name="Gellesch M."/>
            <person name="Goldberg J."/>
            <person name="Griggs A."/>
            <person name="Gujja S."/>
            <person name="Heilman E.R."/>
            <person name="Heiman D."/>
            <person name="Howarth C."/>
            <person name="Larson L."/>
            <person name="Lui A."/>
            <person name="MacDonald P.J."/>
            <person name="Mehta T."/>
            <person name="Montmayeur A."/>
            <person name="Murphy C."/>
            <person name="Neiman D."/>
            <person name="Pearson M."/>
            <person name="Priest M."/>
            <person name="Roberts A."/>
            <person name="Saif S."/>
            <person name="Shea T."/>
            <person name="Shenoy N."/>
            <person name="Sisk P."/>
            <person name="Stolte C."/>
            <person name="Sykes S."/>
            <person name="White J."/>
            <person name="Yandava C."/>
            <person name="Wortman J."/>
            <person name="Nusbaum C."/>
            <person name="Birren B."/>
        </authorList>
    </citation>
    <scope>NUCLEOTIDE SEQUENCE [LARGE SCALE GENOMIC DNA]</scope>
    <source>
        <strain evidence="5 6">WAL-19142</strain>
    </source>
</reference>